<dbReference type="EMBL" id="KN832978">
    <property type="protein sequence ID" value="KIM87956.1"/>
    <property type="molecule type" value="Genomic_DNA"/>
</dbReference>
<evidence type="ECO:0000313" key="4">
    <source>
        <dbReference type="Proteomes" id="UP000054166"/>
    </source>
</evidence>
<accession>A0A0C3GBF1</accession>
<dbReference type="Proteomes" id="UP000054166">
    <property type="component" value="Unassembled WGS sequence"/>
</dbReference>
<protein>
    <recommendedName>
        <fullName evidence="2">Ribonuclease H1 N-terminal domain-containing protein</fullName>
    </recommendedName>
</protein>
<feature type="compositionally biased region" description="Acidic residues" evidence="1">
    <location>
        <begin position="26"/>
        <end position="35"/>
    </location>
</feature>
<evidence type="ECO:0000313" key="3">
    <source>
        <dbReference type="EMBL" id="KIM87956.1"/>
    </source>
</evidence>
<dbReference type="OrthoDB" id="3026179at2759"/>
<keyword evidence="4" id="KW-1185">Reference proteome</keyword>
<dbReference type="SUPFAM" id="SSF55658">
    <property type="entry name" value="L9 N-domain-like"/>
    <property type="match status" value="1"/>
</dbReference>
<feature type="region of interest" description="Disordered" evidence="1">
    <location>
        <begin position="146"/>
        <end position="267"/>
    </location>
</feature>
<feature type="compositionally biased region" description="Polar residues" evidence="1">
    <location>
        <begin position="146"/>
        <end position="156"/>
    </location>
</feature>
<feature type="region of interest" description="Disordered" evidence="1">
    <location>
        <begin position="1"/>
        <end position="61"/>
    </location>
</feature>
<dbReference type="InterPro" id="IPR011320">
    <property type="entry name" value="RNase_H1_N"/>
</dbReference>
<feature type="compositionally biased region" description="Polar residues" evidence="1">
    <location>
        <begin position="197"/>
        <end position="219"/>
    </location>
</feature>
<sequence length="321" mass="34396">MSRLAASSSRRNQQARHPPPHVVVDSDSDGNDSEEAVVSTFPPVPGVHRPPPPVTDGSGDPDRIYYIPPPDPGLIGLRWVVWCGLEPGIYTTWPAAEAQVTAISFSTHQRFRHLQIAWEVYEVARMSNLVHRLPYHPPLILDSQIANPLSNSSGAPQVSRRRQEQGDQLPPPSTSTNPVPAMWANTWPTRAPETLMSAPSGSSASRRQRSPLTNLSLTPSGVRDRALTSTTHSCATHSRSTTSASSIQSSHRPPSSRSAIPSASPASQLAPSQWIADIADPWNGQAKAYVGDGKTADGILADASVLYTVATLGPGTRLQIG</sequence>
<dbReference type="HOGENOM" id="CLU_866312_0_0_1"/>
<organism evidence="3 4">
    <name type="scientific">Piloderma croceum (strain F 1598)</name>
    <dbReference type="NCBI Taxonomy" id="765440"/>
    <lineage>
        <taxon>Eukaryota</taxon>
        <taxon>Fungi</taxon>
        <taxon>Dikarya</taxon>
        <taxon>Basidiomycota</taxon>
        <taxon>Agaricomycotina</taxon>
        <taxon>Agaricomycetes</taxon>
        <taxon>Agaricomycetidae</taxon>
        <taxon>Atheliales</taxon>
        <taxon>Atheliaceae</taxon>
        <taxon>Piloderma</taxon>
    </lineage>
</organism>
<feature type="compositionally biased region" description="Polar residues" evidence="1">
    <location>
        <begin position="1"/>
        <end position="12"/>
    </location>
</feature>
<evidence type="ECO:0000256" key="1">
    <source>
        <dbReference type="SAM" id="MobiDB-lite"/>
    </source>
</evidence>
<dbReference type="InterPro" id="IPR037056">
    <property type="entry name" value="RNase_H1_N_sf"/>
</dbReference>
<gene>
    <name evidence="3" type="ORF">PILCRDRAFT_3665</name>
</gene>
<reference evidence="3 4" key="1">
    <citation type="submission" date="2014-04" db="EMBL/GenBank/DDBJ databases">
        <authorList>
            <consortium name="DOE Joint Genome Institute"/>
            <person name="Kuo A."/>
            <person name="Tarkka M."/>
            <person name="Buscot F."/>
            <person name="Kohler A."/>
            <person name="Nagy L.G."/>
            <person name="Floudas D."/>
            <person name="Copeland A."/>
            <person name="Barry K.W."/>
            <person name="Cichocki N."/>
            <person name="Veneault-Fourrey C."/>
            <person name="LaButti K."/>
            <person name="Lindquist E.A."/>
            <person name="Lipzen A."/>
            <person name="Lundell T."/>
            <person name="Morin E."/>
            <person name="Murat C."/>
            <person name="Sun H."/>
            <person name="Tunlid A."/>
            <person name="Henrissat B."/>
            <person name="Grigoriev I.V."/>
            <person name="Hibbett D.S."/>
            <person name="Martin F."/>
            <person name="Nordberg H.P."/>
            <person name="Cantor M.N."/>
            <person name="Hua S.X."/>
        </authorList>
    </citation>
    <scope>NUCLEOTIDE SEQUENCE [LARGE SCALE GENOMIC DNA]</scope>
    <source>
        <strain evidence="3 4">F 1598</strain>
    </source>
</reference>
<feature type="domain" description="Ribonuclease H1 N-terminal" evidence="2">
    <location>
        <begin position="80"/>
        <end position="118"/>
    </location>
</feature>
<dbReference type="Pfam" id="PF01693">
    <property type="entry name" value="Cauli_VI"/>
    <property type="match status" value="1"/>
</dbReference>
<dbReference type="InParanoid" id="A0A0C3GBF1"/>
<reference evidence="4" key="2">
    <citation type="submission" date="2015-01" db="EMBL/GenBank/DDBJ databases">
        <title>Evolutionary Origins and Diversification of the Mycorrhizal Mutualists.</title>
        <authorList>
            <consortium name="DOE Joint Genome Institute"/>
            <consortium name="Mycorrhizal Genomics Consortium"/>
            <person name="Kohler A."/>
            <person name="Kuo A."/>
            <person name="Nagy L.G."/>
            <person name="Floudas D."/>
            <person name="Copeland A."/>
            <person name="Barry K.W."/>
            <person name="Cichocki N."/>
            <person name="Veneault-Fourrey C."/>
            <person name="LaButti K."/>
            <person name="Lindquist E.A."/>
            <person name="Lipzen A."/>
            <person name="Lundell T."/>
            <person name="Morin E."/>
            <person name="Murat C."/>
            <person name="Riley R."/>
            <person name="Ohm R."/>
            <person name="Sun H."/>
            <person name="Tunlid A."/>
            <person name="Henrissat B."/>
            <person name="Grigoriev I.V."/>
            <person name="Hibbett D.S."/>
            <person name="Martin F."/>
        </authorList>
    </citation>
    <scope>NUCLEOTIDE SEQUENCE [LARGE SCALE GENOMIC DNA]</scope>
    <source>
        <strain evidence="4">F 1598</strain>
    </source>
</reference>
<dbReference type="InterPro" id="IPR009027">
    <property type="entry name" value="Ribosomal_bL9/RNase_H1_N"/>
</dbReference>
<dbReference type="AlphaFoldDB" id="A0A0C3GBF1"/>
<dbReference type="Gene3D" id="3.40.970.10">
    <property type="entry name" value="Ribonuclease H1, N-terminal domain"/>
    <property type="match status" value="1"/>
</dbReference>
<feature type="compositionally biased region" description="Pro residues" evidence="1">
    <location>
        <begin position="42"/>
        <end position="54"/>
    </location>
</feature>
<feature type="compositionally biased region" description="Low complexity" evidence="1">
    <location>
        <begin position="227"/>
        <end position="267"/>
    </location>
</feature>
<name>A0A0C3GBF1_PILCF</name>
<evidence type="ECO:0000259" key="2">
    <source>
        <dbReference type="Pfam" id="PF01693"/>
    </source>
</evidence>
<proteinExistence type="predicted"/>